<dbReference type="Proteomes" id="UP000078512">
    <property type="component" value="Unassembled WGS sequence"/>
</dbReference>
<evidence type="ECO:0000313" key="1">
    <source>
        <dbReference type="EMBL" id="OAQ22206.1"/>
    </source>
</evidence>
<dbReference type="OrthoDB" id="2393881at2759"/>
<organism evidence="1 2">
    <name type="scientific">Linnemannia elongata AG-77</name>
    <dbReference type="NCBI Taxonomy" id="1314771"/>
    <lineage>
        <taxon>Eukaryota</taxon>
        <taxon>Fungi</taxon>
        <taxon>Fungi incertae sedis</taxon>
        <taxon>Mucoromycota</taxon>
        <taxon>Mortierellomycotina</taxon>
        <taxon>Mortierellomycetes</taxon>
        <taxon>Mortierellales</taxon>
        <taxon>Mortierellaceae</taxon>
        <taxon>Linnemannia</taxon>
    </lineage>
</organism>
<name>A0A197JCH8_9FUNG</name>
<dbReference type="EMBL" id="KV442200">
    <property type="protein sequence ID" value="OAQ22206.1"/>
    <property type="molecule type" value="Genomic_DNA"/>
</dbReference>
<gene>
    <name evidence="1" type="ORF">K457DRAFT_1887990</name>
</gene>
<protein>
    <recommendedName>
        <fullName evidence="3">DDE Tnp4 domain-containing protein</fullName>
    </recommendedName>
</protein>
<evidence type="ECO:0000313" key="2">
    <source>
        <dbReference type="Proteomes" id="UP000078512"/>
    </source>
</evidence>
<sequence>MSKLGAVAVYFFLTVLWNKVYFPGPYKALEKGIAFLYFFVSGESMESMSVDCIGLDGGYPQHIPKLLEKEDTLDIRNFCFPIRKRNGQPLDEDEATFNTMFGGFRSMVENTFGDLGSTFANLNRDCYDAIRTTDKREVNMMLRLCFLLLNVRNMSNNLSLDILPHHMEWIEDGFDYPTTNKPVLQNSEVETVQNRLQNGSELQELQSAFLGMGMSEDDEEL</sequence>
<reference evidence="1 2" key="1">
    <citation type="submission" date="2016-05" db="EMBL/GenBank/DDBJ databases">
        <title>Genome sequencing reveals origins of a unique bacterial endosymbiosis in the earliest lineages of terrestrial Fungi.</title>
        <authorList>
            <consortium name="DOE Joint Genome Institute"/>
            <person name="Uehling J."/>
            <person name="Gryganskyi A."/>
            <person name="Hameed K."/>
            <person name="Tschaplinski T."/>
            <person name="Misztal P."/>
            <person name="Wu S."/>
            <person name="Desiro A."/>
            <person name="Vande Pol N."/>
            <person name="Du Z.-Y."/>
            <person name="Zienkiewicz A."/>
            <person name="Zienkiewicz K."/>
            <person name="Morin E."/>
            <person name="Tisserant E."/>
            <person name="Splivallo R."/>
            <person name="Hainaut M."/>
            <person name="Henrissat B."/>
            <person name="Ohm R."/>
            <person name="Kuo A."/>
            <person name="Yan J."/>
            <person name="Lipzen A."/>
            <person name="Nolan M."/>
            <person name="Labutti K."/>
            <person name="Barry K."/>
            <person name="Goldstein A."/>
            <person name="Labbe J."/>
            <person name="Schadt C."/>
            <person name="Tuskan G."/>
            <person name="Grigoriev I."/>
            <person name="Martin F."/>
            <person name="Vilgalys R."/>
            <person name="Bonito G."/>
        </authorList>
    </citation>
    <scope>NUCLEOTIDE SEQUENCE [LARGE SCALE GENOMIC DNA]</scope>
    <source>
        <strain evidence="1 2">AG-77</strain>
    </source>
</reference>
<accession>A0A197JCH8</accession>
<proteinExistence type="predicted"/>
<dbReference type="AlphaFoldDB" id="A0A197JCH8"/>
<dbReference type="STRING" id="1314771.A0A197JCH8"/>
<keyword evidence="2" id="KW-1185">Reference proteome</keyword>
<evidence type="ECO:0008006" key="3">
    <source>
        <dbReference type="Google" id="ProtNLM"/>
    </source>
</evidence>